<sequence length="340" mass="38329">MNRRERLEAAINHKQTDRIPASVWMHFSAYDQDPRSLAEHQVAFNDKYDFDYIKLMPFGLYSVQDYGPRIKIEVDPNKTAVVEKAAFETVEGYKNIRPFHGRYGTHGQTVQIAEHVKQLVGDKTPFMQTIFSPLSTLKKMAPASLVEDLKNHPEAVHSALEAITETTINFAVENIKAGVDGFFFATQMSTYDALNDELHQEFVQDYDLQVIDAYKNQTWLNAAHIHGNNIMFETFNGNYPLPILNWHDRDTDPSFAEARKISNKTFMGGIAEFPAIQASGSLAHDGFLNENSTQEITKHIHQAIDMVEGKGIIIGPGCVASPDTAEDKLHAVREACDTWQ</sequence>
<accession>A0AA43UCP4</accession>
<dbReference type="EMBL" id="JAUNQW010000015">
    <property type="protein sequence ID" value="MDO5457554.1"/>
    <property type="molecule type" value="Genomic_DNA"/>
</dbReference>
<dbReference type="AlphaFoldDB" id="A0AA43UCP4"/>
<gene>
    <name evidence="2" type="ORF">Q4F26_04335</name>
</gene>
<evidence type="ECO:0000313" key="2">
    <source>
        <dbReference type="EMBL" id="MDO5457554.1"/>
    </source>
</evidence>
<name>A0AA43UCP4_9LACT</name>
<dbReference type="GO" id="GO:0004853">
    <property type="term" value="F:uroporphyrinogen decarboxylase activity"/>
    <property type="evidence" value="ECO:0007669"/>
    <property type="project" value="InterPro"/>
</dbReference>
<keyword evidence="3" id="KW-1185">Reference proteome</keyword>
<dbReference type="PANTHER" id="PTHR47099:SF1">
    <property type="entry name" value="METHYLCOBAMIDE:COM METHYLTRANSFERASE MTBA"/>
    <property type="match status" value="1"/>
</dbReference>
<evidence type="ECO:0000259" key="1">
    <source>
        <dbReference type="Pfam" id="PF01208"/>
    </source>
</evidence>
<reference evidence="2" key="1">
    <citation type="submission" date="2023-07" db="EMBL/GenBank/DDBJ databases">
        <title>Between Cages and Wild: Unraveling the Impact of Captivity on Animal Microbiomes and Antimicrobial Resistance.</title>
        <authorList>
            <person name="Schmartz G.P."/>
            <person name="Rehner J."/>
            <person name="Schuff M.J."/>
            <person name="Becker S.L."/>
            <person name="Kravczyk M."/>
            <person name="Gurevich A."/>
            <person name="Francke R."/>
            <person name="Mueller R."/>
            <person name="Keller V."/>
            <person name="Keller A."/>
        </authorList>
    </citation>
    <scope>NUCLEOTIDE SEQUENCE</scope>
    <source>
        <strain evidence="2">S39M_St_73</strain>
    </source>
</reference>
<dbReference type="Pfam" id="PF01208">
    <property type="entry name" value="URO-D"/>
    <property type="match status" value="1"/>
</dbReference>
<organism evidence="2 3">
    <name type="scientific">Atopococcus tabaci</name>
    <dbReference type="NCBI Taxonomy" id="269774"/>
    <lineage>
        <taxon>Bacteria</taxon>
        <taxon>Bacillati</taxon>
        <taxon>Bacillota</taxon>
        <taxon>Bacilli</taxon>
        <taxon>Lactobacillales</taxon>
        <taxon>Carnobacteriaceae</taxon>
        <taxon>Atopococcus</taxon>
    </lineage>
</organism>
<dbReference type="Proteomes" id="UP001171751">
    <property type="component" value="Unassembled WGS sequence"/>
</dbReference>
<proteinExistence type="predicted"/>
<dbReference type="Gene3D" id="3.20.20.210">
    <property type="match status" value="1"/>
</dbReference>
<evidence type="ECO:0000313" key="3">
    <source>
        <dbReference type="Proteomes" id="UP001171751"/>
    </source>
</evidence>
<dbReference type="GO" id="GO:0006779">
    <property type="term" value="P:porphyrin-containing compound biosynthetic process"/>
    <property type="evidence" value="ECO:0007669"/>
    <property type="project" value="InterPro"/>
</dbReference>
<feature type="domain" description="Uroporphyrinogen decarboxylase (URO-D)" evidence="1">
    <location>
        <begin position="5"/>
        <end position="338"/>
    </location>
</feature>
<comment type="caution">
    <text evidence="2">The sequence shown here is derived from an EMBL/GenBank/DDBJ whole genome shotgun (WGS) entry which is preliminary data.</text>
</comment>
<dbReference type="InterPro" id="IPR038071">
    <property type="entry name" value="UROD/MetE-like_sf"/>
</dbReference>
<dbReference type="InterPro" id="IPR052024">
    <property type="entry name" value="Methanogen_methyltrans"/>
</dbReference>
<dbReference type="InterPro" id="IPR000257">
    <property type="entry name" value="Uroporphyrinogen_deCOase"/>
</dbReference>
<protein>
    <submittedName>
        <fullName evidence="2">Uroporphyrinogen decarboxylase family protein</fullName>
    </submittedName>
</protein>
<dbReference type="PANTHER" id="PTHR47099">
    <property type="entry name" value="METHYLCOBAMIDE:COM METHYLTRANSFERASE MTBA"/>
    <property type="match status" value="1"/>
</dbReference>
<dbReference type="SUPFAM" id="SSF51726">
    <property type="entry name" value="UROD/MetE-like"/>
    <property type="match status" value="1"/>
</dbReference>